<protein>
    <submittedName>
        <fullName evidence="2">Uncharacterized protein</fullName>
    </submittedName>
</protein>
<keyword evidence="3" id="KW-1185">Reference proteome</keyword>
<feature type="region of interest" description="Disordered" evidence="1">
    <location>
        <begin position="313"/>
        <end position="382"/>
    </location>
</feature>
<dbReference type="AlphaFoldDB" id="A0A0C9TQR1"/>
<accession>A0A0C9TQR1</accession>
<feature type="compositionally biased region" description="Gly residues" evidence="1">
    <location>
        <begin position="15"/>
        <end position="27"/>
    </location>
</feature>
<feature type="compositionally biased region" description="Low complexity" evidence="1">
    <location>
        <begin position="313"/>
        <end position="325"/>
    </location>
</feature>
<evidence type="ECO:0000313" key="3">
    <source>
        <dbReference type="Proteomes" id="UP000054279"/>
    </source>
</evidence>
<reference evidence="2 3" key="1">
    <citation type="submission" date="2014-06" db="EMBL/GenBank/DDBJ databases">
        <title>Evolutionary Origins and Diversification of the Mycorrhizal Mutualists.</title>
        <authorList>
            <consortium name="DOE Joint Genome Institute"/>
            <consortium name="Mycorrhizal Genomics Consortium"/>
            <person name="Kohler A."/>
            <person name="Kuo A."/>
            <person name="Nagy L.G."/>
            <person name="Floudas D."/>
            <person name="Copeland A."/>
            <person name="Barry K.W."/>
            <person name="Cichocki N."/>
            <person name="Veneault-Fourrey C."/>
            <person name="LaButti K."/>
            <person name="Lindquist E.A."/>
            <person name="Lipzen A."/>
            <person name="Lundell T."/>
            <person name="Morin E."/>
            <person name="Murat C."/>
            <person name="Riley R."/>
            <person name="Ohm R."/>
            <person name="Sun H."/>
            <person name="Tunlid A."/>
            <person name="Henrissat B."/>
            <person name="Grigoriev I.V."/>
            <person name="Hibbett D.S."/>
            <person name="Martin F."/>
        </authorList>
    </citation>
    <scope>NUCLEOTIDE SEQUENCE [LARGE SCALE GENOMIC DNA]</scope>
    <source>
        <strain evidence="2 3">SS14</strain>
    </source>
</reference>
<dbReference type="HOGENOM" id="CLU_723946_0_0_1"/>
<gene>
    <name evidence="2" type="ORF">M422DRAFT_265635</name>
</gene>
<dbReference type="EMBL" id="KN837226">
    <property type="protein sequence ID" value="KIJ32468.1"/>
    <property type="molecule type" value="Genomic_DNA"/>
</dbReference>
<sequence>MTPAQHQAQHQQGLEGQGQQGWGGRGGQQMVPTQVHAQMAQQQLQSLPRTSLLPKEDKIIRPTKLMIEQSGELIKKLVTESLLMCCFGAGRPFHLHNVLDHERQNYMENFQQLFKACQDMELKVAIWHAVFQDQESTLRLATLITMVKEQACLITSGTNQYVLSSQQVKSLLEDMEVAGWTAAPGADVTGVKRDREEETVPPLAVQPEVTTGKKPKREEWDGSIEEELGKQQQQRMDTYYDVQNFLTQAAEDFLASSTANASVEREVKSESEGLPSGQISRIESAEMSDSNDRLCTPVLPMYEISDNLMGASFGSDSGAGPSSSSKTADQTGPDRLSFYGFSQREHEEPIASSNSKLNPPDPVHSSSAAETPKGGHVIIDGK</sequence>
<organism evidence="2 3">
    <name type="scientific">Sphaerobolus stellatus (strain SS14)</name>
    <dbReference type="NCBI Taxonomy" id="990650"/>
    <lineage>
        <taxon>Eukaryota</taxon>
        <taxon>Fungi</taxon>
        <taxon>Dikarya</taxon>
        <taxon>Basidiomycota</taxon>
        <taxon>Agaricomycotina</taxon>
        <taxon>Agaricomycetes</taxon>
        <taxon>Phallomycetidae</taxon>
        <taxon>Geastrales</taxon>
        <taxon>Sphaerobolaceae</taxon>
        <taxon>Sphaerobolus</taxon>
    </lineage>
</organism>
<dbReference type="OrthoDB" id="1938591at2759"/>
<evidence type="ECO:0000256" key="1">
    <source>
        <dbReference type="SAM" id="MobiDB-lite"/>
    </source>
</evidence>
<feature type="compositionally biased region" description="Low complexity" evidence="1">
    <location>
        <begin position="1"/>
        <end position="14"/>
    </location>
</feature>
<feature type="region of interest" description="Disordered" evidence="1">
    <location>
        <begin position="264"/>
        <end position="293"/>
    </location>
</feature>
<dbReference type="Proteomes" id="UP000054279">
    <property type="component" value="Unassembled WGS sequence"/>
</dbReference>
<feature type="region of interest" description="Disordered" evidence="1">
    <location>
        <begin position="1"/>
        <end position="29"/>
    </location>
</feature>
<evidence type="ECO:0000313" key="2">
    <source>
        <dbReference type="EMBL" id="KIJ32468.1"/>
    </source>
</evidence>
<proteinExistence type="predicted"/>
<name>A0A0C9TQR1_SPHS4</name>